<dbReference type="EMBL" id="CM026425">
    <property type="protein sequence ID" value="KAG0576490.1"/>
    <property type="molecule type" value="Genomic_DNA"/>
</dbReference>
<gene>
    <name evidence="4" type="ORF">KC19_5G084200</name>
</gene>
<dbReference type="InterPro" id="IPR001715">
    <property type="entry name" value="CH_dom"/>
</dbReference>
<feature type="region of interest" description="Disordered" evidence="1">
    <location>
        <begin position="1"/>
        <end position="22"/>
    </location>
</feature>
<dbReference type="GO" id="GO:0008093">
    <property type="term" value="F:cytoskeletal anchor activity"/>
    <property type="evidence" value="ECO:0007669"/>
    <property type="project" value="TreeGrafter"/>
</dbReference>
<keyword evidence="5" id="KW-1185">Reference proteome</keyword>
<feature type="compositionally biased region" description="Polar residues" evidence="1">
    <location>
        <begin position="1"/>
        <end position="10"/>
    </location>
</feature>
<dbReference type="GO" id="GO:0051764">
    <property type="term" value="P:actin crosslink formation"/>
    <property type="evidence" value="ECO:0007669"/>
    <property type="project" value="TreeGrafter"/>
</dbReference>
<evidence type="ECO:0000259" key="3">
    <source>
        <dbReference type="PROSITE" id="PS50021"/>
    </source>
</evidence>
<dbReference type="Proteomes" id="UP000822688">
    <property type="component" value="Chromosome 5"/>
</dbReference>
<dbReference type="EMBL" id="CM026425">
    <property type="protein sequence ID" value="KAG0576489.1"/>
    <property type="molecule type" value="Genomic_DNA"/>
</dbReference>
<feature type="region of interest" description="Disordered" evidence="1">
    <location>
        <begin position="164"/>
        <end position="222"/>
    </location>
</feature>
<dbReference type="CDD" id="cd00014">
    <property type="entry name" value="CH_SF"/>
    <property type="match status" value="1"/>
</dbReference>
<dbReference type="AlphaFoldDB" id="A0A8T0HZ85"/>
<dbReference type="PANTHER" id="PTHR46756">
    <property type="entry name" value="TRANSGELIN"/>
    <property type="match status" value="1"/>
</dbReference>
<sequence>MESSTPSSRGRNLGPSASFRESDVEFLQTEAREWLEAVLEEKLDPGTSLQDLLADGTVLYRVSQIVKEHLSKVKGRHTEHLPAGAIPSPDVNRRTSLKYQPYSYVEAFLKVCKDVGLLDLDLFNPSDAVDKKDIRHVCVCLRRLSKKARTLNVQLPEFDNVKHSLLRSPSHKHTTPVEESLQQPSNTTPSRFKNEELGKEPLPSIADLQMRDSDPNNISLESDVASDENPLEVLQESDGIADSNTMELANEGEADVEVAISISEDTDSSSVETTISVSEETESRPMETTTTVCEDTDLRPVETTTSVSEGFYLELVQTSVSDERKLAMSEKPHVNGLEMTYEGDRSPPALDLCVTKEKRRRKGWRPWFPYAAGAAVFVGAVVVLVVSKEKRQSSPVLYEVQSGDNLAEIARQAQKSY</sequence>
<feature type="transmembrane region" description="Helical" evidence="2">
    <location>
        <begin position="367"/>
        <end position="386"/>
    </location>
</feature>
<keyword evidence="2" id="KW-1133">Transmembrane helix</keyword>
<dbReference type="Gene3D" id="1.10.418.10">
    <property type="entry name" value="Calponin-like domain"/>
    <property type="match status" value="1"/>
</dbReference>
<dbReference type="SMART" id="SM00033">
    <property type="entry name" value="CH"/>
    <property type="match status" value="1"/>
</dbReference>
<feature type="domain" description="Calponin-homology (CH)" evidence="3">
    <location>
        <begin position="25"/>
        <end position="149"/>
    </location>
</feature>
<dbReference type="GO" id="GO:0005884">
    <property type="term" value="C:actin filament"/>
    <property type="evidence" value="ECO:0007669"/>
    <property type="project" value="TreeGrafter"/>
</dbReference>
<evidence type="ECO:0000313" key="4">
    <source>
        <dbReference type="EMBL" id="KAG0576490.1"/>
    </source>
</evidence>
<evidence type="ECO:0000256" key="2">
    <source>
        <dbReference type="SAM" id="Phobius"/>
    </source>
</evidence>
<dbReference type="SUPFAM" id="SSF47576">
    <property type="entry name" value="Calponin-homology domain, CH-domain"/>
    <property type="match status" value="1"/>
</dbReference>
<keyword evidence="2" id="KW-0472">Membrane</keyword>
<dbReference type="InterPro" id="IPR036872">
    <property type="entry name" value="CH_dom_sf"/>
</dbReference>
<keyword evidence="2" id="KW-0812">Transmembrane</keyword>
<accession>A0A8T0HZ85</accession>
<proteinExistence type="predicted"/>
<evidence type="ECO:0000256" key="1">
    <source>
        <dbReference type="SAM" id="MobiDB-lite"/>
    </source>
</evidence>
<reference evidence="4" key="1">
    <citation type="submission" date="2020-06" db="EMBL/GenBank/DDBJ databases">
        <title>WGS assembly of Ceratodon purpureus strain R40.</title>
        <authorList>
            <person name="Carey S.B."/>
            <person name="Jenkins J."/>
            <person name="Shu S."/>
            <person name="Lovell J.T."/>
            <person name="Sreedasyam A."/>
            <person name="Maumus F."/>
            <person name="Tiley G.P."/>
            <person name="Fernandez-Pozo N."/>
            <person name="Barry K."/>
            <person name="Chen C."/>
            <person name="Wang M."/>
            <person name="Lipzen A."/>
            <person name="Daum C."/>
            <person name="Saski C.A."/>
            <person name="Payton A.C."/>
            <person name="Mcbreen J.C."/>
            <person name="Conrad R.E."/>
            <person name="Kollar L.M."/>
            <person name="Olsson S."/>
            <person name="Huttunen S."/>
            <person name="Landis J.B."/>
            <person name="Wickett N.J."/>
            <person name="Johnson M.G."/>
            <person name="Rensing S.A."/>
            <person name="Grimwood J."/>
            <person name="Schmutz J."/>
            <person name="Mcdaniel S.F."/>
        </authorList>
    </citation>
    <scope>NUCLEOTIDE SEQUENCE</scope>
    <source>
        <strain evidence="4">R40</strain>
    </source>
</reference>
<dbReference type="PROSITE" id="PS50021">
    <property type="entry name" value="CH"/>
    <property type="match status" value="1"/>
</dbReference>
<feature type="compositionally biased region" description="Polar residues" evidence="1">
    <location>
        <begin position="180"/>
        <end position="191"/>
    </location>
</feature>
<evidence type="ECO:0000313" key="5">
    <source>
        <dbReference type="Proteomes" id="UP000822688"/>
    </source>
</evidence>
<name>A0A8T0HZ85_CERPU</name>
<protein>
    <recommendedName>
        <fullName evidence="3">Calponin-homology (CH) domain-containing protein</fullName>
    </recommendedName>
</protein>
<dbReference type="GO" id="GO:0051015">
    <property type="term" value="F:actin filament binding"/>
    <property type="evidence" value="ECO:0007669"/>
    <property type="project" value="TreeGrafter"/>
</dbReference>
<comment type="caution">
    <text evidence="4">The sequence shown here is derived from an EMBL/GenBank/DDBJ whole genome shotgun (WGS) entry which is preliminary data.</text>
</comment>
<dbReference type="PANTHER" id="PTHR46756:SF18">
    <property type="entry name" value="GAS2-LIKE PROTEIN PICKLED EGGS"/>
    <property type="match status" value="1"/>
</dbReference>
<organism evidence="4 5">
    <name type="scientific">Ceratodon purpureus</name>
    <name type="common">Fire moss</name>
    <name type="synonym">Dicranum purpureum</name>
    <dbReference type="NCBI Taxonomy" id="3225"/>
    <lineage>
        <taxon>Eukaryota</taxon>
        <taxon>Viridiplantae</taxon>
        <taxon>Streptophyta</taxon>
        <taxon>Embryophyta</taxon>
        <taxon>Bryophyta</taxon>
        <taxon>Bryophytina</taxon>
        <taxon>Bryopsida</taxon>
        <taxon>Dicranidae</taxon>
        <taxon>Pseudoditrichales</taxon>
        <taxon>Ditrichaceae</taxon>
        <taxon>Ceratodon</taxon>
    </lineage>
</organism>